<feature type="region of interest" description="Disordered" evidence="1">
    <location>
        <begin position="148"/>
        <end position="334"/>
    </location>
</feature>
<feature type="region of interest" description="Disordered" evidence="1">
    <location>
        <begin position="456"/>
        <end position="629"/>
    </location>
</feature>
<keyword evidence="3" id="KW-1185">Reference proteome</keyword>
<feature type="compositionally biased region" description="Polar residues" evidence="1">
    <location>
        <begin position="320"/>
        <end position="331"/>
    </location>
</feature>
<feature type="compositionally biased region" description="Basic and acidic residues" evidence="1">
    <location>
        <begin position="464"/>
        <end position="480"/>
    </location>
</feature>
<evidence type="ECO:0000313" key="2">
    <source>
        <dbReference type="EMBL" id="KAJ1962764.1"/>
    </source>
</evidence>
<proteinExistence type="predicted"/>
<comment type="caution">
    <text evidence="2">The sequence shown here is derived from an EMBL/GenBank/DDBJ whole genome shotgun (WGS) entry which is preliminary data.</text>
</comment>
<evidence type="ECO:0000313" key="3">
    <source>
        <dbReference type="Proteomes" id="UP001150925"/>
    </source>
</evidence>
<feature type="compositionally biased region" description="Polar residues" evidence="1">
    <location>
        <begin position="178"/>
        <end position="237"/>
    </location>
</feature>
<dbReference type="AlphaFoldDB" id="A0A9W8AQW9"/>
<protein>
    <submittedName>
        <fullName evidence="2">Uncharacterized protein</fullName>
    </submittedName>
</protein>
<name>A0A9W8AQW9_9FUNG</name>
<gene>
    <name evidence="2" type="ORF">IWQ62_003429</name>
</gene>
<sequence length="641" mass="68472">MNNNLINTFRSSDERRLEDIGYDTSNYIPMGSGDVVINGRGTNRQLAIARPSGSNTRMGRTAANIASGQMESPTMTNTVADTGQYPIQSQRISGLHYHEQVSGTQEVNAQPMSFRNPAVRQTHREYYQRSSPLVNTSQHGGRVYPHDPLTEADTMGEYGSGIGASPYPDTRSPPQGFGETSEQTTHVSTGDSIPFSTTAGPTNQRSTLNPQSTEARGLTSPGQSYSYQPTTLNTRPGGSSAKGGTNAGGGRIPHDRPTPENAVGFSHVEGGSSGVAGASESTKGKQIDVAGQEQPSVSHKGSHYGERSPAGRGRAGGETFQMTGPDTSSPEGRTYGYPQVGYSPKDDYRSTGHTYGIAGAMGAGRVYTEGAEPEQDTRSPAMRYGVVGGRGKSPISHDRVIPGADLDPNSTGHRYGLFGAGGVTSPENATTPLCSSGVRYGLAGSGGWELYDKETGQRTTVCERPTRPGERPMGAREYRQPVDTASGIRQSSPANFPSQHPASGSPLGNAPMVANPNASTGSPTAPHPHHHQFHSTSTHHHHLPTTTHEEPYFERPIGTTIDPPARVPGSQYRDNYHRDDTHPPGTTIESHPFPGDREKKRYAPRGSGSPLGESSGGSGPDHHRRHSTISRFRHRINSFFQ</sequence>
<dbReference type="Proteomes" id="UP001150925">
    <property type="component" value="Unassembled WGS sequence"/>
</dbReference>
<evidence type="ECO:0000256" key="1">
    <source>
        <dbReference type="SAM" id="MobiDB-lite"/>
    </source>
</evidence>
<feature type="compositionally biased region" description="Basic residues" evidence="1">
    <location>
        <begin position="527"/>
        <end position="543"/>
    </location>
</feature>
<organism evidence="2 3">
    <name type="scientific">Dispira parvispora</name>
    <dbReference type="NCBI Taxonomy" id="1520584"/>
    <lineage>
        <taxon>Eukaryota</taxon>
        <taxon>Fungi</taxon>
        <taxon>Fungi incertae sedis</taxon>
        <taxon>Zoopagomycota</taxon>
        <taxon>Kickxellomycotina</taxon>
        <taxon>Dimargaritomycetes</taxon>
        <taxon>Dimargaritales</taxon>
        <taxon>Dimargaritaceae</taxon>
        <taxon>Dispira</taxon>
    </lineage>
</organism>
<accession>A0A9W8AQW9</accession>
<reference evidence="2" key="1">
    <citation type="submission" date="2022-07" db="EMBL/GenBank/DDBJ databases">
        <title>Phylogenomic reconstructions and comparative analyses of Kickxellomycotina fungi.</title>
        <authorList>
            <person name="Reynolds N.K."/>
            <person name="Stajich J.E."/>
            <person name="Barry K."/>
            <person name="Grigoriev I.V."/>
            <person name="Crous P."/>
            <person name="Smith M.E."/>
        </authorList>
    </citation>
    <scope>NUCLEOTIDE SEQUENCE</scope>
    <source>
        <strain evidence="2">RSA 1196</strain>
    </source>
</reference>
<dbReference type="EMBL" id="JANBPY010000918">
    <property type="protein sequence ID" value="KAJ1962764.1"/>
    <property type="molecule type" value="Genomic_DNA"/>
</dbReference>
<feature type="compositionally biased region" description="Polar residues" evidence="1">
    <location>
        <begin position="487"/>
        <end position="502"/>
    </location>
</feature>
<dbReference type="OrthoDB" id="5600188at2759"/>